<protein>
    <submittedName>
        <fullName evidence="1">Uncharacterized protein</fullName>
    </submittedName>
</protein>
<dbReference type="AlphaFoldDB" id="A0A9W9YDI4"/>
<evidence type="ECO:0000313" key="1">
    <source>
        <dbReference type="EMBL" id="KAJ7328559.1"/>
    </source>
</evidence>
<dbReference type="EMBL" id="MU827796">
    <property type="protein sequence ID" value="KAJ7328559.1"/>
    <property type="molecule type" value="Genomic_DNA"/>
</dbReference>
<keyword evidence="2" id="KW-1185">Reference proteome</keyword>
<gene>
    <name evidence="1" type="ORF">OS493_024475</name>
</gene>
<name>A0A9W9YDI4_9CNID</name>
<dbReference type="Proteomes" id="UP001163046">
    <property type="component" value="Unassembled WGS sequence"/>
</dbReference>
<proteinExistence type="predicted"/>
<sequence>MTTPRRFLAQSFPIPVDSSLTDHNIVSTSDLVISDPLKMSCLPPLTAVGRAEKILREQRARKQTRQAVVFVKYGTFNAEGLRVLRRYHRLKELEQEVEFEKKWLDTAFGKRTREEKAQVTAALLDRKNLQEEYVARSLCGEYKITSQELSRLCGERHLSDETINFLMAMYCNTSKPRERGKMHFFSSHRIFRKTF</sequence>
<comment type="caution">
    <text evidence="1">The sequence shown here is derived from an EMBL/GenBank/DDBJ whole genome shotgun (WGS) entry which is preliminary data.</text>
</comment>
<accession>A0A9W9YDI4</accession>
<reference evidence="1" key="1">
    <citation type="submission" date="2023-01" db="EMBL/GenBank/DDBJ databases">
        <title>Genome assembly of the deep-sea coral Lophelia pertusa.</title>
        <authorList>
            <person name="Herrera S."/>
            <person name="Cordes E."/>
        </authorList>
    </citation>
    <scope>NUCLEOTIDE SEQUENCE</scope>
    <source>
        <strain evidence="1">USNM1676648</strain>
        <tissue evidence="1">Polyp</tissue>
    </source>
</reference>
<evidence type="ECO:0000313" key="2">
    <source>
        <dbReference type="Proteomes" id="UP001163046"/>
    </source>
</evidence>
<dbReference type="OrthoDB" id="5964499at2759"/>
<dbReference type="Gene3D" id="3.40.395.10">
    <property type="entry name" value="Adenoviral Proteinase, Chain A"/>
    <property type="match status" value="1"/>
</dbReference>
<organism evidence="1 2">
    <name type="scientific">Desmophyllum pertusum</name>
    <dbReference type="NCBI Taxonomy" id="174260"/>
    <lineage>
        <taxon>Eukaryota</taxon>
        <taxon>Metazoa</taxon>
        <taxon>Cnidaria</taxon>
        <taxon>Anthozoa</taxon>
        <taxon>Hexacorallia</taxon>
        <taxon>Scleractinia</taxon>
        <taxon>Caryophylliina</taxon>
        <taxon>Caryophylliidae</taxon>
        <taxon>Desmophyllum</taxon>
    </lineage>
</organism>